<feature type="transmembrane region" description="Helical" evidence="2">
    <location>
        <begin position="54"/>
        <end position="76"/>
    </location>
</feature>
<feature type="compositionally biased region" description="Basic and acidic residues" evidence="1">
    <location>
        <begin position="361"/>
        <end position="371"/>
    </location>
</feature>
<name>A0A550C6T1_9AGAR</name>
<sequence length="371" mass="39943">MLDRAPVSYTVNVAVSAHSGIIMVLSLCFAISFARLPMALTPLSSQDVANWQNVFVQVGVDQLFYGVQAALSFAALSALAKKDEASRLPFIVIGALLISSTVVAGLCPSFYIVWAPSLFSASPSDVHALLARMNVVLSLTKRLNYLLSDLIVVWRAWVLWSGPRVARALLLVCMTGSVVGVLVELVWALEHFMIGVSASHTVALYVPLLVTNLVATALIGVQVWSYRRNIKRSLRGAVRAGGAARVETILFLLVESGVVYCGLWVAFLIIALKANNEPFSASTVMGNIFHSIAGIYPCFVVFVVEANKAKADRSVRSEKELSVLRFTPSPAVRENACSATTTTILVDSSTENDDSIAPADAPERRPLMATS</sequence>
<feature type="transmembrane region" description="Helical" evidence="2">
    <location>
        <begin position="143"/>
        <end position="161"/>
    </location>
</feature>
<feature type="transmembrane region" description="Helical" evidence="2">
    <location>
        <begin position="204"/>
        <end position="227"/>
    </location>
</feature>
<feature type="transmembrane region" description="Helical" evidence="2">
    <location>
        <begin position="88"/>
        <end position="114"/>
    </location>
</feature>
<proteinExistence type="predicted"/>
<comment type="caution">
    <text evidence="3">The sequence shown here is derived from an EMBL/GenBank/DDBJ whole genome shotgun (WGS) entry which is preliminary data.</text>
</comment>
<gene>
    <name evidence="3" type="ORF">BD626DRAFT_124966</name>
</gene>
<protein>
    <submittedName>
        <fullName evidence="3">Uncharacterized protein</fullName>
    </submittedName>
</protein>
<keyword evidence="2" id="KW-1133">Transmembrane helix</keyword>
<dbReference type="OrthoDB" id="3174341at2759"/>
<evidence type="ECO:0000313" key="4">
    <source>
        <dbReference type="Proteomes" id="UP000320762"/>
    </source>
</evidence>
<dbReference type="EMBL" id="VDMD01000021">
    <property type="protein sequence ID" value="TRM60504.1"/>
    <property type="molecule type" value="Genomic_DNA"/>
</dbReference>
<feature type="region of interest" description="Disordered" evidence="1">
    <location>
        <begin position="348"/>
        <end position="371"/>
    </location>
</feature>
<feature type="transmembrane region" description="Helical" evidence="2">
    <location>
        <begin position="248"/>
        <end position="272"/>
    </location>
</feature>
<feature type="transmembrane region" description="Helical" evidence="2">
    <location>
        <begin position="284"/>
        <end position="304"/>
    </location>
</feature>
<evidence type="ECO:0000313" key="3">
    <source>
        <dbReference type="EMBL" id="TRM60504.1"/>
    </source>
</evidence>
<accession>A0A550C6T1</accession>
<keyword evidence="2" id="KW-0472">Membrane</keyword>
<reference evidence="3 4" key="1">
    <citation type="journal article" date="2019" name="New Phytol.">
        <title>Comparative genomics reveals unique wood-decay strategies and fruiting body development in the Schizophyllaceae.</title>
        <authorList>
            <person name="Almasi E."/>
            <person name="Sahu N."/>
            <person name="Krizsan K."/>
            <person name="Balint B."/>
            <person name="Kovacs G.M."/>
            <person name="Kiss B."/>
            <person name="Cseklye J."/>
            <person name="Drula E."/>
            <person name="Henrissat B."/>
            <person name="Nagy I."/>
            <person name="Chovatia M."/>
            <person name="Adam C."/>
            <person name="LaButti K."/>
            <person name="Lipzen A."/>
            <person name="Riley R."/>
            <person name="Grigoriev I.V."/>
            <person name="Nagy L.G."/>
        </authorList>
    </citation>
    <scope>NUCLEOTIDE SEQUENCE [LARGE SCALE GENOMIC DNA]</scope>
    <source>
        <strain evidence="3 4">NL-1724</strain>
    </source>
</reference>
<feature type="transmembrane region" description="Helical" evidence="2">
    <location>
        <begin position="168"/>
        <end position="189"/>
    </location>
</feature>
<evidence type="ECO:0000256" key="1">
    <source>
        <dbReference type="SAM" id="MobiDB-lite"/>
    </source>
</evidence>
<keyword evidence="4" id="KW-1185">Reference proteome</keyword>
<organism evidence="3 4">
    <name type="scientific">Schizophyllum amplum</name>
    <dbReference type="NCBI Taxonomy" id="97359"/>
    <lineage>
        <taxon>Eukaryota</taxon>
        <taxon>Fungi</taxon>
        <taxon>Dikarya</taxon>
        <taxon>Basidiomycota</taxon>
        <taxon>Agaricomycotina</taxon>
        <taxon>Agaricomycetes</taxon>
        <taxon>Agaricomycetidae</taxon>
        <taxon>Agaricales</taxon>
        <taxon>Schizophyllaceae</taxon>
        <taxon>Schizophyllum</taxon>
    </lineage>
</organism>
<feature type="transmembrane region" description="Helical" evidence="2">
    <location>
        <begin position="12"/>
        <end position="34"/>
    </location>
</feature>
<dbReference type="Proteomes" id="UP000320762">
    <property type="component" value="Unassembled WGS sequence"/>
</dbReference>
<dbReference type="AlphaFoldDB" id="A0A550C6T1"/>
<keyword evidence="2" id="KW-0812">Transmembrane</keyword>
<evidence type="ECO:0000256" key="2">
    <source>
        <dbReference type="SAM" id="Phobius"/>
    </source>
</evidence>